<feature type="compositionally biased region" description="Low complexity" evidence="1">
    <location>
        <begin position="119"/>
        <end position="138"/>
    </location>
</feature>
<name>A0ABU5YQL4_9MYCO</name>
<organism evidence="3 4">
    <name type="scientific">[Mycobacterium] zoologicum</name>
    <dbReference type="NCBI Taxonomy" id="2872311"/>
    <lineage>
        <taxon>Bacteria</taxon>
        <taxon>Bacillati</taxon>
        <taxon>Actinomycetota</taxon>
        <taxon>Actinomycetes</taxon>
        <taxon>Mycobacteriales</taxon>
        <taxon>Mycobacteriaceae</taxon>
        <taxon>Mycolicibacter</taxon>
    </lineage>
</organism>
<dbReference type="Proteomes" id="UP001299046">
    <property type="component" value="Unassembled WGS sequence"/>
</dbReference>
<feature type="domain" description="PPE-PPW subfamily C-terminal" evidence="2">
    <location>
        <begin position="174"/>
        <end position="219"/>
    </location>
</feature>
<evidence type="ECO:0000256" key="1">
    <source>
        <dbReference type="SAM" id="MobiDB-lite"/>
    </source>
</evidence>
<feature type="region of interest" description="Disordered" evidence="1">
    <location>
        <begin position="109"/>
        <end position="146"/>
    </location>
</feature>
<dbReference type="EMBL" id="JAYJJT010000043">
    <property type="protein sequence ID" value="MEB3052357.1"/>
    <property type="molecule type" value="Genomic_DNA"/>
</dbReference>
<keyword evidence="4" id="KW-1185">Reference proteome</keyword>
<dbReference type="InterPro" id="IPR043641">
    <property type="entry name" value="PPE-PPW_C"/>
</dbReference>
<feature type="region of interest" description="Disordered" evidence="1">
    <location>
        <begin position="206"/>
        <end position="226"/>
    </location>
</feature>
<dbReference type="Pfam" id="PF18878">
    <property type="entry name" value="PPE-PPW"/>
    <property type="match status" value="1"/>
</dbReference>
<comment type="caution">
    <text evidence="3">The sequence shown here is derived from an EMBL/GenBank/DDBJ whole genome shotgun (WGS) entry which is preliminary data.</text>
</comment>
<dbReference type="RefSeq" id="WP_329800067.1">
    <property type="nucleotide sequence ID" value="NZ_JAYJJT010000043.1"/>
</dbReference>
<evidence type="ECO:0000313" key="3">
    <source>
        <dbReference type="EMBL" id="MEB3052357.1"/>
    </source>
</evidence>
<accession>A0ABU5YQL4</accession>
<protein>
    <recommendedName>
        <fullName evidence="2">PPE-PPW subfamily C-terminal domain-containing protein</fullName>
    </recommendedName>
</protein>
<gene>
    <name evidence="3" type="ORF">KV112_21940</name>
</gene>
<sequence>MRIPIFLPLFINAINEFIASTQSQPEPEADEAVVAPAPVPLRQAVPRPAPRSADLPVAVGFGIGSGIAGPAGTTATPPAPATTAPAMPVSGAEMLGYLVTGNHAEGFGPTLIDRDQSTAPAAGVAAAGAARAPSARAPQRARRRRRAAMKEYADAVMTLDADIGNVPGDPAMTTSETGAGPLGFTGTTRRADVSSAGLTRLRGDAFGAGPVVPLLPESWERESGET</sequence>
<proteinExistence type="predicted"/>
<evidence type="ECO:0000313" key="4">
    <source>
        <dbReference type="Proteomes" id="UP001299046"/>
    </source>
</evidence>
<evidence type="ECO:0000259" key="2">
    <source>
        <dbReference type="Pfam" id="PF18878"/>
    </source>
</evidence>
<reference evidence="3 4" key="1">
    <citation type="submission" date="2023-12" db="EMBL/GenBank/DDBJ databases">
        <title>Description of new species of Mycobacterium terrae complex isolated from sewage at the Sao Paulo Zoological Park Foundation in Brazil.</title>
        <authorList>
            <person name="Romagnoli C.L."/>
            <person name="Conceicao E.C."/>
            <person name="Machado E."/>
            <person name="Barreto L.B.P.F."/>
            <person name="Sharma A."/>
            <person name="Silva N.M."/>
            <person name="Marques L.E."/>
            <person name="Juliana M.A."/>
            <person name="Lourenco M.C.S."/>
            <person name="Digiampietri L.A."/>
            <person name="Suffys P.N."/>
            <person name="Viana-Niero C."/>
        </authorList>
    </citation>
    <scope>NUCLEOTIDE SEQUENCE [LARGE SCALE GENOMIC DNA]</scope>
    <source>
        <strain evidence="3 4">MYC123</strain>
    </source>
</reference>